<dbReference type="InterPro" id="IPR004474">
    <property type="entry name" value="LytR_CpsA_psr"/>
</dbReference>
<protein>
    <submittedName>
        <fullName evidence="4">LCP family protein</fullName>
    </submittedName>
</protein>
<evidence type="ECO:0000313" key="5">
    <source>
        <dbReference type="Proteomes" id="UP000564033"/>
    </source>
</evidence>
<dbReference type="EMBL" id="JAAZIL010000007">
    <property type="protein sequence ID" value="NLZ24165.1"/>
    <property type="molecule type" value="Genomic_DNA"/>
</dbReference>
<dbReference type="Pfam" id="PF03816">
    <property type="entry name" value="LytR_cpsA_psr"/>
    <property type="match status" value="1"/>
</dbReference>
<evidence type="ECO:0000256" key="2">
    <source>
        <dbReference type="SAM" id="Phobius"/>
    </source>
</evidence>
<dbReference type="NCBIfam" id="TIGR00350">
    <property type="entry name" value="lytR_cpsA_psr"/>
    <property type="match status" value="1"/>
</dbReference>
<dbReference type="Gene3D" id="3.40.630.190">
    <property type="entry name" value="LCP protein"/>
    <property type="match status" value="1"/>
</dbReference>
<comment type="caution">
    <text evidence="4">The sequence shown here is derived from an EMBL/GenBank/DDBJ whole genome shotgun (WGS) entry which is preliminary data.</text>
</comment>
<dbReference type="AlphaFoldDB" id="A0A847VCN7"/>
<keyword evidence="2" id="KW-1133">Transmembrane helix</keyword>
<accession>A0A847VCN7</accession>
<feature type="transmembrane region" description="Helical" evidence="2">
    <location>
        <begin position="28"/>
        <end position="50"/>
    </location>
</feature>
<dbReference type="Proteomes" id="UP000564033">
    <property type="component" value="Unassembled WGS sequence"/>
</dbReference>
<dbReference type="InterPro" id="IPR050922">
    <property type="entry name" value="LytR/CpsA/Psr_CW_biosynth"/>
</dbReference>
<feature type="domain" description="Cell envelope-related transcriptional attenuator" evidence="3">
    <location>
        <begin position="103"/>
        <end position="265"/>
    </location>
</feature>
<name>A0A847VCN7_9BACT</name>
<comment type="similarity">
    <text evidence="1">Belongs to the LytR/CpsA/Psr (LCP) family.</text>
</comment>
<sequence length="466" mass="52438">MEVSINITDKEINRKKIKTSKKGKNPKLYMKILFSIVFSLVLGVGIYFLYKTYKATQGFGFTFSPTQLIEKRTNPELAKDSSNTYTNVMLIGINTRETGNLLNTDTIMVASFNHQTKDLVMVSIPRDFSAQVDPNVVRFNKINSSYSINERRKEGSGLPILQSIVEEILGIEIQYYAMIDLKGFVNLIDAVGGVYVNVENSFTDYMYPKGKGYQTVSFKAGPQQMDGDTALKYARSRHSRHNNEGTDYARARRQQRLINGLKDTLSNSETLLNPTKLSAILSSIQNNVKTSSFDVNDIKAGIDLMKELKETPSTSYSFVLDPLAGNRSLVTSSSETYTIKPTAGNGKYGDINKYIQLVLKNPVLYSENPSIYVYNTGLGQQESNQKVEKIKKEFKYLNIRYMGTKYNDKENIYVFSNKEGSFSSSVEILSNYLTTDNTTKPDYVTTKLNGEDISIFLGKTSLTEDN</sequence>
<evidence type="ECO:0000259" key="3">
    <source>
        <dbReference type="Pfam" id="PF03816"/>
    </source>
</evidence>
<evidence type="ECO:0000313" key="4">
    <source>
        <dbReference type="EMBL" id="NLZ24165.1"/>
    </source>
</evidence>
<keyword evidence="2" id="KW-0812">Transmembrane</keyword>
<proteinExistence type="inferred from homology"/>
<keyword evidence="2" id="KW-0472">Membrane</keyword>
<dbReference type="PANTHER" id="PTHR33392">
    <property type="entry name" value="POLYISOPRENYL-TEICHOIC ACID--PEPTIDOGLYCAN TEICHOIC ACID TRANSFERASE TAGU"/>
    <property type="match status" value="1"/>
</dbReference>
<evidence type="ECO:0000256" key="1">
    <source>
        <dbReference type="ARBA" id="ARBA00006068"/>
    </source>
</evidence>
<dbReference type="PANTHER" id="PTHR33392:SF6">
    <property type="entry name" value="POLYISOPRENYL-TEICHOIC ACID--PEPTIDOGLYCAN TEICHOIC ACID TRANSFERASE TAGU"/>
    <property type="match status" value="1"/>
</dbReference>
<organism evidence="4 5">
    <name type="scientific">Candidatus Dojkabacteria bacterium</name>
    <dbReference type="NCBI Taxonomy" id="2099670"/>
    <lineage>
        <taxon>Bacteria</taxon>
        <taxon>Candidatus Dojkabacteria</taxon>
    </lineage>
</organism>
<gene>
    <name evidence="4" type="ORF">GX888_00225</name>
</gene>
<reference evidence="4 5" key="1">
    <citation type="journal article" date="2020" name="Biotechnol. Biofuels">
        <title>New insights from the biogas microbiome by comprehensive genome-resolved metagenomics of nearly 1600 species originating from multiple anaerobic digesters.</title>
        <authorList>
            <person name="Campanaro S."/>
            <person name="Treu L."/>
            <person name="Rodriguez-R L.M."/>
            <person name="Kovalovszki A."/>
            <person name="Ziels R.M."/>
            <person name="Maus I."/>
            <person name="Zhu X."/>
            <person name="Kougias P.G."/>
            <person name="Basile A."/>
            <person name="Luo G."/>
            <person name="Schluter A."/>
            <person name="Konstantinidis K.T."/>
            <person name="Angelidaki I."/>
        </authorList>
    </citation>
    <scope>NUCLEOTIDE SEQUENCE [LARGE SCALE GENOMIC DNA]</scope>
    <source>
        <strain evidence="4">AS19jrsBPTG_9</strain>
    </source>
</reference>